<proteinExistence type="predicted"/>
<organism evidence="1">
    <name type="scientific">Aphanomyces astaci</name>
    <name type="common">Crayfish plague agent</name>
    <dbReference type="NCBI Taxonomy" id="112090"/>
    <lineage>
        <taxon>Eukaryota</taxon>
        <taxon>Sar</taxon>
        <taxon>Stramenopiles</taxon>
        <taxon>Oomycota</taxon>
        <taxon>Saprolegniomycetes</taxon>
        <taxon>Saprolegniales</taxon>
        <taxon>Verrucalvaceae</taxon>
        <taxon>Aphanomyces</taxon>
    </lineage>
</organism>
<name>W4F8Q3_APHAT</name>
<feature type="non-terminal residue" evidence="1">
    <location>
        <position position="151"/>
    </location>
</feature>
<sequence length="151" mass="17804">MKLALVLVASRRQRLRRIMYALQILRQLKERNIIKSVALVESQEMRQWYTMYNDQLSQSFVATVSVTPNAFDHIFHYFKHEYVVLSRPGKNGHPPRIPKKHAVLAMLLHFYTAKRQYLLDVVEQEINRRRTPTLAFDMGSLEVETGHPRTL</sequence>
<accession>W4F8Q3</accession>
<dbReference type="OrthoDB" id="70213at2759"/>
<dbReference type="VEuPathDB" id="FungiDB:H257_19196"/>
<protein>
    <submittedName>
        <fullName evidence="1">Uncharacterized protein</fullName>
    </submittedName>
</protein>
<dbReference type="GeneID" id="20821192"/>
<dbReference type="AlphaFoldDB" id="W4F8Q3"/>
<reference evidence="1" key="1">
    <citation type="submission" date="2013-12" db="EMBL/GenBank/DDBJ databases">
        <title>The Genome Sequence of Aphanomyces astaci APO3.</title>
        <authorList>
            <consortium name="The Broad Institute Genomics Platform"/>
            <person name="Russ C."/>
            <person name="Tyler B."/>
            <person name="van West P."/>
            <person name="Dieguez-Uribeondo J."/>
            <person name="Young S.K."/>
            <person name="Zeng Q."/>
            <person name="Gargeya S."/>
            <person name="Fitzgerald M."/>
            <person name="Abouelleil A."/>
            <person name="Alvarado L."/>
            <person name="Chapman S.B."/>
            <person name="Gainer-Dewar J."/>
            <person name="Goldberg J."/>
            <person name="Griggs A."/>
            <person name="Gujja S."/>
            <person name="Hansen M."/>
            <person name="Howarth C."/>
            <person name="Imamovic A."/>
            <person name="Ireland A."/>
            <person name="Larimer J."/>
            <person name="McCowan C."/>
            <person name="Murphy C."/>
            <person name="Pearson M."/>
            <person name="Poon T.W."/>
            <person name="Priest M."/>
            <person name="Roberts A."/>
            <person name="Saif S."/>
            <person name="Shea T."/>
            <person name="Sykes S."/>
            <person name="Wortman J."/>
            <person name="Nusbaum C."/>
            <person name="Birren B."/>
        </authorList>
    </citation>
    <scope>NUCLEOTIDE SEQUENCE [LARGE SCALE GENOMIC DNA]</scope>
    <source>
        <strain evidence="1">APO3</strain>
    </source>
</reference>
<gene>
    <name evidence="1" type="ORF">H257_19196</name>
</gene>
<dbReference type="RefSeq" id="XP_009846651.1">
    <property type="nucleotide sequence ID" value="XM_009848349.1"/>
</dbReference>
<dbReference type="EMBL" id="KI913514">
    <property type="protein sequence ID" value="ETV63865.1"/>
    <property type="molecule type" value="Genomic_DNA"/>
</dbReference>
<evidence type="ECO:0000313" key="1">
    <source>
        <dbReference type="EMBL" id="ETV63865.1"/>
    </source>
</evidence>